<name>A0A418YLZ0_9SPHN</name>
<organism evidence="1 2">
    <name type="scientific">Sphingobium terrigena</name>
    <dbReference type="NCBI Taxonomy" id="2304063"/>
    <lineage>
        <taxon>Bacteria</taxon>
        <taxon>Pseudomonadati</taxon>
        <taxon>Pseudomonadota</taxon>
        <taxon>Alphaproteobacteria</taxon>
        <taxon>Sphingomonadales</taxon>
        <taxon>Sphingomonadaceae</taxon>
        <taxon>Sphingobium</taxon>
    </lineage>
</organism>
<comment type="caution">
    <text evidence="1">The sequence shown here is derived from an EMBL/GenBank/DDBJ whole genome shotgun (WGS) entry which is preliminary data.</text>
</comment>
<proteinExistence type="predicted"/>
<evidence type="ECO:0000313" key="1">
    <source>
        <dbReference type="EMBL" id="RJG52160.1"/>
    </source>
</evidence>
<protein>
    <submittedName>
        <fullName evidence="1">Uncharacterized protein</fullName>
    </submittedName>
</protein>
<accession>A0A418YLZ0</accession>
<keyword evidence="2" id="KW-1185">Reference proteome</keyword>
<dbReference type="AlphaFoldDB" id="A0A418YLZ0"/>
<dbReference type="EMBL" id="QVRA01000032">
    <property type="protein sequence ID" value="RJG52160.1"/>
    <property type="molecule type" value="Genomic_DNA"/>
</dbReference>
<dbReference type="Proteomes" id="UP000283469">
    <property type="component" value="Unassembled WGS sequence"/>
</dbReference>
<evidence type="ECO:0000313" key="2">
    <source>
        <dbReference type="Proteomes" id="UP000283469"/>
    </source>
</evidence>
<reference evidence="1 2" key="1">
    <citation type="submission" date="2018-08" db="EMBL/GenBank/DDBJ databases">
        <title>Sphingobium sp. EO9.</title>
        <authorList>
            <person name="Park Y."/>
            <person name="Kim K.H."/>
            <person name="Jeon C.O."/>
        </authorList>
    </citation>
    <scope>NUCLEOTIDE SEQUENCE [LARGE SCALE GENOMIC DNA]</scope>
    <source>
        <strain evidence="1 2">EO9</strain>
    </source>
</reference>
<sequence length="143" mass="16021">MDIKRPRLFASNANNEVIAVLATPFIPPNSGDGWEAVIRWIAAFDADVAAVSVASVRAEVQLATGVSLETRQCLYPLHQLQLARSDRLAISHESLRYPAFDDRQASHDSVVNPVRALFTRRKNLKCRDVDDQKQAGKYRIEYA</sequence>
<gene>
    <name evidence="1" type="ORF">D0Z70_21390</name>
</gene>